<evidence type="ECO:0000313" key="3">
    <source>
        <dbReference type="EMBL" id="PDT23697.1"/>
    </source>
</evidence>
<dbReference type="EMBL" id="NWSY01000006">
    <property type="protein sequence ID" value="PDT23697.1"/>
    <property type="molecule type" value="Genomic_DNA"/>
</dbReference>
<reference evidence="3 4" key="1">
    <citation type="submission" date="2017-09" db="EMBL/GenBank/DDBJ databases">
        <title>Comparative genomics of rhizobia isolated from Phaseolus vulgaris in China.</title>
        <authorList>
            <person name="Tong W."/>
        </authorList>
    </citation>
    <scope>NUCLEOTIDE SEQUENCE [LARGE SCALE GENOMIC DNA]</scope>
    <source>
        <strain evidence="3 4">FH14</strain>
    </source>
</reference>
<evidence type="ECO:0000259" key="1">
    <source>
        <dbReference type="Pfam" id="PF00884"/>
    </source>
</evidence>
<dbReference type="PROSITE" id="PS51318">
    <property type="entry name" value="TAT"/>
    <property type="match status" value="1"/>
</dbReference>
<dbReference type="Gene3D" id="3.30.1120.10">
    <property type="match status" value="1"/>
</dbReference>
<dbReference type="SUPFAM" id="SSF53649">
    <property type="entry name" value="Alkaline phosphatase-like"/>
    <property type="match status" value="1"/>
</dbReference>
<dbReference type="PANTHER" id="PTHR43751:SF2">
    <property type="entry name" value="SULFATASE N-TERMINAL DOMAIN-CONTAINING PROTEIN"/>
    <property type="match status" value="1"/>
</dbReference>
<dbReference type="Proteomes" id="UP000219914">
    <property type="component" value="Unassembled WGS sequence"/>
</dbReference>
<gene>
    <name evidence="3" type="ORF">CO674_09230</name>
    <name evidence="2" type="ORF">RJJ65_15860</name>
</gene>
<evidence type="ECO:0000313" key="2">
    <source>
        <dbReference type="EMBL" id="MDR9774112.1"/>
    </source>
</evidence>
<dbReference type="RefSeq" id="WP_003570735.1">
    <property type="nucleotide sequence ID" value="NZ_CP054027.1"/>
</dbReference>
<accession>A0A2A6KFR2</accession>
<dbReference type="PANTHER" id="PTHR43751">
    <property type="entry name" value="SULFATASE"/>
    <property type="match status" value="1"/>
</dbReference>
<evidence type="ECO:0000313" key="4">
    <source>
        <dbReference type="Proteomes" id="UP000219914"/>
    </source>
</evidence>
<comment type="caution">
    <text evidence="2">The sequence shown here is derived from an EMBL/GenBank/DDBJ whole genome shotgun (WGS) entry which is preliminary data.</text>
</comment>
<feature type="domain" description="Sulfatase N-terminal" evidence="1">
    <location>
        <begin position="56"/>
        <end position="397"/>
    </location>
</feature>
<reference evidence="2" key="2">
    <citation type="submission" date="2023-04" db="EMBL/GenBank/DDBJ databases">
        <title>Genomic characterization of faba bean (Vicia faba) microsymbionts in Mexican soils.</title>
        <authorList>
            <person name="Rivera Orduna F.N."/>
            <person name="Guevara-Luna J."/>
            <person name="Yan J."/>
            <person name="Arroyo-Herrera I."/>
            <person name="Li Y."/>
            <person name="Vasquez-Murrieta M.S."/>
            <person name="Wang E.T."/>
        </authorList>
    </citation>
    <scope>NUCLEOTIDE SEQUENCE</scope>
    <source>
        <strain evidence="2">CH26</strain>
    </source>
</reference>
<dbReference type="InterPro" id="IPR000917">
    <property type="entry name" value="Sulfatase_N"/>
</dbReference>
<sequence length="554" mass="61397">MRVEYRDDAERPNDEVTLSRRSVLLGGSALAAATVAFATRPAVQNASAQAAGGGKPNILVIFGDDIGYWNVSAYNRGMMGYRTPNIDRIAREGAIFTDLYAQQSCTAGRAAFITGQSCFRTGLLKVGLPAAKEGLSEKDPTLADLLKPQGYATGQFGKNHVGDRNEFLPTVHGFDEFFGNLYHLNAEEEPENVDYPKNQEFHAKYGPRGVLKCVASETDDATEDPRFGRVGKQKIEDTGPLTKKRMETVDEEFLAAAMAFIDKNAKADKPFFCWFNSTRMHIHTHLKPESEGKTGLGIEADGMVEHDGMVGRLLKQLDDLGIADNTVVLWTTDNGAEEFSWPDGGTTPFRGEKNANWEGGYRAPGAIRWPGVVKPGTEINELVSHEDWVPTFVAAAGEPDIARKLLTGYDAAGKTFKVHLDGYDQRTLLAGAGPGARKEYFFWTDDGNLAALRYDRWKVVFLEQRAHGMDVWQDPLVPLRLPKIFDLRADPFEKADINSGEYERWRLDRTYLLVPAQALVADHLKTYIDFPPRQKPGSFSLDQVLAKLQEGGQK</sequence>
<proteinExistence type="predicted"/>
<name>A0A2A6KFR2_9HYPH</name>
<organism evidence="2 5">
    <name type="scientific">Rhizobium hidalgonense</name>
    <dbReference type="NCBI Taxonomy" id="1538159"/>
    <lineage>
        <taxon>Bacteria</taxon>
        <taxon>Pseudomonadati</taxon>
        <taxon>Pseudomonadota</taxon>
        <taxon>Alphaproteobacteria</taxon>
        <taxon>Hyphomicrobiales</taxon>
        <taxon>Rhizobiaceae</taxon>
        <taxon>Rhizobium/Agrobacterium group</taxon>
        <taxon>Rhizobium</taxon>
    </lineage>
</organism>
<dbReference type="InterPro" id="IPR006311">
    <property type="entry name" value="TAT_signal"/>
</dbReference>
<dbReference type="Pfam" id="PF00884">
    <property type="entry name" value="Sulfatase"/>
    <property type="match status" value="1"/>
</dbReference>
<keyword evidence="4" id="KW-1185">Reference proteome</keyword>
<dbReference type="Proteomes" id="UP001268610">
    <property type="component" value="Unassembled WGS sequence"/>
</dbReference>
<evidence type="ECO:0000313" key="5">
    <source>
        <dbReference type="Proteomes" id="UP001268610"/>
    </source>
</evidence>
<dbReference type="AlphaFoldDB" id="A0A2A6KFR2"/>
<dbReference type="Gene3D" id="3.40.720.10">
    <property type="entry name" value="Alkaline Phosphatase, subunit A"/>
    <property type="match status" value="1"/>
</dbReference>
<dbReference type="InterPro" id="IPR052701">
    <property type="entry name" value="GAG_Ulvan_Degrading_Sulfatases"/>
</dbReference>
<dbReference type="CDD" id="cd16142">
    <property type="entry name" value="ARS_like"/>
    <property type="match status" value="1"/>
</dbReference>
<dbReference type="EMBL" id="JAVLSF010000008">
    <property type="protein sequence ID" value="MDR9774112.1"/>
    <property type="molecule type" value="Genomic_DNA"/>
</dbReference>
<protein>
    <submittedName>
        <fullName evidence="2">Arylsulfatase</fullName>
    </submittedName>
</protein>
<dbReference type="InterPro" id="IPR017850">
    <property type="entry name" value="Alkaline_phosphatase_core_sf"/>
</dbReference>